<dbReference type="Gene3D" id="3.10.20.30">
    <property type="match status" value="1"/>
</dbReference>
<keyword evidence="12" id="KW-0411">Iron-sulfur</keyword>
<keyword evidence="9" id="KW-0521">NADP</keyword>
<name>A0A0A1YHV8_9PSED</name>
<evidence type="ECO:0000256" key="11">
    <source>
        <dbReference type="ARBA" id="ARBA00023004"/>
    </source>
</evidence>
<evidence type="ECO:0000256" key="10">
    <source>
        <dbReference type="ARBA" id="ARBA00023002"/>
    </source>
</evidence>
<dbReference type="PROSITE" id="PS00197">
    <property type="entry name" value="2FE2S_FER_1"/>
    <property type="match status" value="1"/>
</dbReference>
<evidence type="ECO:0000256" key="5">
    <source>
        <dbReference type="ARBA" id="ARBA00022617"/>
    </source>
</evidence>
<dbReference type="InterPro" id="IPR017927">
    <property type="entry name" value="FAD-bd_FR_type"/>
</dbReference>
<dbReference type="InterPro" id="IPR017938">
    <property type="entry name" value="Riboflavin_synthase-like_b-brl"/>
</dbReference>
<dbReference type="InterPro" id="IPR036010">
    <property type="entry name" value="2Fe-2S_ferredoxin-like_sf"/>
</dbReference>
<dbReference type="Pfam" id="PF00175">
    <property type="entry name" value="NAD_binding_1"/>
    <property type="match status" value="1"/>
</dbReference>
<dbReference type="GO" id="GO:0051537">
    <property type="term" value="F:2 iron, 2 sulfur cluster binding"/>
    <property type="evidence" value="ECO:0007669"/>
    <property type="project" value="InterPro"/>
</dbReference>
<keyword evidence="11" id="KW-0408">Iron</keyword>
<proteinExistence type="inferred from homology"/>
<sequence length="380" mass="41778">MSAERQTQPNPRGFSHYRVVDKQQESSVITSFVLTAADGSANLSFRPGQYLIVRLPREDGGTLLRNYSLSGDVANPAHLRISVKREPAPFDRPELPAGLGSNYLHDRVQVGDLLEVAGPAGDFVLDEKSERPVVLFSGGVGLTPMLSMLHKLSQDSGRSVHFIHACENGEVHAFRDEVLALAERRPGIRAHFCYRNPGPDDHAYHSQGLVTRETLQELLPLDDYDVYLCGPRLFMQANWRLLRSLGIAQQRIHYEFFGPATILEEDDIEQSEPASVPTPVPVPVAQSSVEQGAETLSVRFLPSGTTLAWDQNCNSLLDLAEQAGLTPAFNCRAGLCSTCQVDLREGDVEYFEEPLEVPENGAILLCCSRPLSTVTIDLGS</sequence>
<dbReference type="RefSeq" id="WP_025166614.1">
    <property type="nucleotide sequence ID" value="NZ_AWSQ01000005.1"/>
</dbReference>
<evidence type="ECO:0000256" key="8">
    <source>
        <dbReference type="ARBA" id="ARBA00022827"/>
    </source>
</evidence>
<dbReference type="PANTHER" id="PTHR47354:SF5">
    <property type="entry name" value="PROTEIN RFBI"/>
    <property type="match status" value="1"/>
</dbReference>
<dbReference type="InterPro" id="IPR012675">
    <property type="entry name" value="Beta-grasp_dom_sf"/>
</dbReference>
<dbReference type="PROSITE" id="PS51384">
    <property type="entry name" value="FAD_FR"/>
    <property type="match status" value="1"/>
</dbReference>
<dbReference type="InterPro" id="IPR001041">
    <property type="entry name" value="2Fe-2S_ferredoxin-type"/>
</dbReference>
<dbReference type="PROSITE" id="PS51085">
    <property type="entry name" value="2FE2S_FER_2"/>
    <property type="match status" value="1"/>
</dbReference>
<dbReference type="SUPFAM" id="SSF54292">
    <property type="entry name" value="2Fe-2S ferredoxin-like"/>
    <property type="match status" value="1"/>
</dbReference>
<dbReference type="GO" id="GO:0046872">
    <property type="term" value="F:metal ion binding"/>
    <property type="evidence" value="ECO:0007669"/>
    <property type="project" value="UniProtKB-KW"/>
</dbReference>
<comment type="similarity">
    <text evidence="3">In the C-terminal section; belongs to the flavoprotein pyridine nucleotide cytochrome reductase family.</text>
</comment>
<accession>A0A0A1YHV8</accession>
<dbReference type="eggNOG" id="COG1018">
    <property type="taxonomic scope" value="Bacteria"/>
</dbReference>
<gene>
    <name evidence="19" type="ORF">TMS3_0118130</name>
</gene>
<evidence type="ECO:0000256" key="9">
    <source>
        <dbReference type="ARBA" id="ARBA00022857"/>
    </source>
</evidence>
<dbReference type="InterPro" id="IPR001433">
    <property type="entry name" value="OxRdtase_FAD/NAD-bd"/>
</dbReference>
<evidence type="ECO:0000256" key="6">
    <source>
        <dbReference type="ARBA" id="ARBA00022630"/>
    </source>
</evidence>
<dbReference type="Gene3D" id="2.40.30.10">
    <property type="entry name" value="Translation factors"/>
    <property type="match status" value="1"/>
</dbReference>
<dbReference type="CDD" id="cd06184">
    <property type="entry name" value="flavohem_like_fad_nad_binding"/>
    <property type="match status" value="1"/>
</dbReference>
<keyword evidence="10" id="KW-0560">Oxidoreductase</keyword>
<evidence type="ECO:0000259" key="18">
    <source>
        <dbReference type="PROSITE" id="PS51384"/>
    </source>
</evidence>
<comment type="caution">
    <text evidence="19">The sequence shown here is derived from an EMBL/GenBank/DDBJ whole genome shotgun (WGS) entry which is preliminary data.</text>
</comment>
<keyword evidence="20" id="KW-1185">Reference proteome</keyword>
<comment type="cofactor">
    <cofactor evidence="2">
        <name>FAD</name>
        <dbReference type="ChEBI" id="CHEBI:57692"/>
    </cofactor>
</comment>
<evidence type="ECO:0000313" key="20">
    <source>
        <dbReference type="Proteomes" id="UP000030063"/>
    </source>
</evidence>
<dbReference type="Pfam" id="PF00111">
    <property type="entry name" value="Fer2"/>
    <property type="match status" value="1"/>
</dbReference>
<dbReference type="STRING" id="1395571.TMS3_0118130"/>
<protein>
    <recommendedName>
        <fullName evidence="4">nitric oxide dioxygenase</fullName>
        <ecNumber evidence="4">1.14.12.17</ecNumber>
    </recommendedName>
</protein>
<dbReference type="Gene3D" id="3.40.50.80">
    <property type="entry name" value="Nucleotide-binding domain of ferredoxin-NADP reductase (FNR) module"/>
    <property type="match status" value="1"/>
</dbReference>
<evidence type="ECO:0000256" key="13">
    <source>
        <dbReference type="ARBA" id="ARBA00023027"/>
    </source>
</evidence>
<evidence type="ECO:0000256" key="1">
    <source>
        <dbReference type="ARBA" id="ARBA00001970"/>
    </source>
</evidence>
<evidence type="ECO:0000256" key="3">
    <source>
        <dbReference type="ARBA" id="ARBA00006401"/>
    </source>
</evidence>
<dbReference type="InterPro" id="IPR039261">
    <property type="entry name" value="FNR_nucleotide-bd"/>
</dbReference>
<evidence type="ECO:0000256" key="15">
    <source>
        <dbReference type="ARBA" id="ARBA00048649"/>
    </source>
</evidence>
<dbReference type="AlphaFoldDB" id="A0A0A1YHV8"/>
<comment type="cofactor">
    <cofactor evidence="14">
        <name>[2Fe-2S] cluster</name>
        <dbReference type="ChEBI" id="CHEBI:190135"/>
    </cofactor>
</comment>
<dbReference type="InterPro" id="IPR008333">
    <property type="entry name" value="Cbr1-like_FAD-bd_dom"/>
</dbReference>
<dbReference type="CDD" id="cd00207">
    <property type="entry name" value="fer2"/>
    <property type="match status" value="1"/>
</dbReference>
<dbReference type="EC" id="1.14.12.17" evidence="4"/>
<dbReference type="SUPFAM" id="SSF52343">
    <property type="entry name" value="Ferredoxin reductase-like, C-terminal NADP-linked domain"/>
    <property type="match status" value="1"/>
</dbReference>
<evidence type="ECO:0000256" key="2">
    <source>
        <dbReference type="ARBA" id="ARBA00001974"/>
    </source>
</evidence>
<dbReference type="EMBL" id="AWSQ01000005">
    <property type="protein sequence ID" value="KFX68568.1"/>
    <property type="molecule type" value="Genomic_DNA"/>
</dbReference>
<dbReference type="PANTHER" id="PTHR47354">
    <property type="entry name" value="NADH OXIDOREDUCTASE HCR"/>
    <property type="match status" value="1"/>
</dbReference>
<evidence type="ECO:0000256" key="14">
    <source>
        <dbReference type="ARBA" id="ARBA00034078"/>
    </source>
</evidence>
<keyword evidence="13" id="KW-0520">NAD</keyword>
<keyword evidence="6" id="KW-0285">Flavoprotein</keyword>
<evidence type="ECO:0000256" key="7">
    <source>
        <dbReference type="ARBA" id="ARBA00022723"/>
    </source>
</evidence>
<evidence type="ECO:0000259" key="17">
    <source>
        <dbReference type="PROSITE" id="PS51085"/>
    </source>
</evidence>
<dbReference type="Pfam" id="PF00970">
    <property type="entry name" value="FAD_binding_6"/>
    <property type="match status" value="1"/>
</dbReference>
<evidence type="ECO:0000256" key="12">
    <source>
        <dbReference type="ARBA" id="ARBA00023014"/>
    </source>
</evidence>
<comment type="catalytic activity">
    <reaction evidence="16">
        <text>2 nitric oxide + NADPH + 2 O2 = 2 nitrate + NADP(+) + H(+)</text>
        <dbReference type="Rhea" id="RHEA:19465"/>
        <dbReference type="ChEBI" id="CHEBI:15378"/>
        <dbReference type="ChEBI" id="CHEBI:15379"/>
        <dbReference type="ChEBI" id="CHEBI:16480"/>
        <dbReference type="ChEBI" id="CHEBI:17632"/>
        <dbReference type="ChEBI" id="CHEBI:57783"/>
        <dbReference type="ChEBI" id="CHEBI:58349"/>
        <dbReference type="EC" id="1.14.12.17"/>
    </reaction>
</comment>
<keyword evidence="5" id="KW-0349">Heme</keyword>
<feature type="domain" description="2Fe-2S ferredoxin-type" evidence="17">
    <location>
        <begin position="296"/>
        <end position="380"/>
    </location>
</feature>
<evidence type="ECO:0000313" key="19">
    <source>
        <dbReference type="EMBL" id="KFX68568.1"/>
    </source>
</evidence>
<evidence type="ECO:0000256" key="4">
    <source>
        <dbReference type="ARBA" id="ARBA00012229"/>
    </source>
</evidence>
<dbReference type="OrthoDB" id="9796486at2"/>
<dbReference type="FunFam" id="3.40.50.80:FF:000010">
    <property type="entry name" value="Flavohemoprotein"/>
    <property type="match status" value="1"/>
</dbReference>
<dbReference type="GO" id="GO:0008941">
    <property type="term" value="F:nitric oxide dioxygenase NAD(P)H activity"/>
    <property type="evidence" value="ECO:0007669"/>
    <property type="project" value="UniProtKB-EC"/>
</dbReference>
<keyword evidence="8" id="KW-0274">FAD</keyword>
<keyword evidence="7" id="KW-0479">Metal-binding</keyword>
<dbReference type="SUPFAM" id="SSF63380">
    <property type="entry name" value="Riboflavin synthase domain-like"/>
    <property type="match status" value="1"/>
</dbReference>
<dbReference type="InterPro" id="IPR006058">
    <property type="entry name" value="2Fe2S_fd_BS"/>
</dbReference>
<dbReference type="Proteomes" id="UP000030063">
    <property type="component" value="Unassembled WGS sequence"/>
</dbReference>
<dbReference type="InterPro" id="IPR050415">
    <property type="entry name" value="MRET"/>
</dbReference>
<organism evidence="19 20">
    <name type="scientific">Pseudomonas taeanensis MS-3</name>
    <dbReference type="NCBI Taxonomy" id="1395571"/>
    <lineage>
        <taxon>Bacteria</taxon>
        <taxon>Pseudomonadati</taxon>
        <taxon>Pseudomonadota</taxon>
        <taxon>Gammaproteobacteria</taxon>
        <taxon>Pseudomonadales</taxon>
        <taxon>Pseudomonadaceae</taxon>
        <taxon>Pseudomonas</taxon>
    </lineage>
</organism>
<comment type="catalytic activity">
    <reaction evidence="15">
        <text>2 nitric oxide + NADH + 2 O2 = 2 nitrate + NAD(+) + H(+)</text>
        <dbReference type="Rhea" id="RHEA:19469"/>
        <dbReference type="ChEBI" id="CHEBI:15378"/>
        <dbReference type="ChEBI" id="CHEBI:15379"/>
        <dbReference type="ChEBI" id="CHEBI:16480"/>
        <dbReference type="ChEBI" id="CHEBI:17632"/>
        <dbReference type="ChEBI" id="CHEBI:57540"/>
        <dbReference type="ChEBI" id="CHEBI:57945"/>
        <dbReference type="EC" id="1.14.12.17"/>
    </reaction>
</comment>
<evidence type="ECO:0000256" key="16">
    <source>
        <dbReference type="ARBA" id="ARBA00049433"/>
    </source>
</evidence>
<feature type="domain" description="FAD-binding FR-type" evidence="18">
    <location>
        <begin position="12"/>
        <end position="126"/>
    </location>
</feature>
<comment type="cofactor">
    <cofactor evidence="1">
        <name>heme b</name>
        <dbReference type="ChEBI" id="CHEBI:60344"/>
    </cofactor>
</comment>
<reference evidence="19 20" key="1">
    <citation type="journal article" date="2014" name="Genome Announc.">
        <title>Draft Genome Sequence of Petroleum Oil-Degrading Marine Bacterium Pseudomonas taeanensis Strain MS-3, Isolated from a Crude Oil-Contaminated Seashore.</title>
        <authorList>
            <person name="Lee S.Y."/>
            <person name="Kim S.H."/>
            <person name="Lee D.G."/>
            <person name="Shin S."/>
            <person name="Yun S.H."/>
            <person name="Choi C.W."/>
            <person name="Chung Y.H."/>
            <person name="Choi J.S."/>
            <person name="Kahng H.Y."/>
            <person name="Kim S.I."/>
        </authorList>
    </citation>
    <scope>NUCLEOTIDE SEQUENCE [LARGE SCALE GENOMIC DNA]</scope>
    <source>
        <strain evidence="19 20">MS-3</strain>
    </source>
</reference>